<keyword evidence="3 7" id="KW-0812">Transmembrane</keyword>
<dbReference type="Proteomes" id="UP000325811">
    <property type="component" value="Chromosome II"/>
</dbReference>
<evidence type="ECO:0000256" key="4">
    <source>
        <dbReference type="ARBA" id="ARBA00022989"/>
    </source>
</evidence>
<evidence type="ECO:0000313" key="10">
    <source>
        <dbReference type="Proteomes" id="UP000325811"/>
    </source>
</evidence>
<dbReference type="Pfam" id="PF03176">
    <property type="entry name" value="MMPL"/>
    <property type="match status" value="2"/>
</dbReference>
<feature type="transmembrane region" description="Helical" evidence="7">
    <location>
        <begin position="437"/>
        <end position="455"/>
    </location>
</feature>
<sequence>MHNPHDPSAAKDQAQPAQPFDRRSGGPVERLIFNHRALIVIVCILLTALFGARATRLEVNANFLNMIPQSHPFVRNYLDNAASLRALGNSLRISVENTHGSIYDADYLRTLQKINDKVFLMRGVDRAYMKSLWTPSVRWTEITEDGFRGGPVMPEAYDGSAKSLGELRRNVARAGVGGSVVANDERSSVVFVPLLDKDPATGAPLNYRELSHDLEKQIRSLETPDVKIHIVGFAKLAGDLIDGLDGVLIYFGVSALIAALALYAYTRCLRSTGLVVLCSAAAVIWQLGIVQWLGFSIDPYSILVPFLVFAIGVSHGAQKMNGITRDVARGVHRYAAARNTFRRLFLAGLTALLADVVGFAVLMIIDVPVIRNLALAASIGVGVLIFTNLVLLPVLLSYTGVSRSAVRRARLSADPHAKRGFVVRSYQAFDRFSTRRWAIGAMVGALLLFIGGLAISTHLQVGDLDSGAPELKANSRYNRDNAFINQHYNLSSDVFAVIVKTPAGGVESFPTLTEMDRLEAKLRETEGVRGTVSAAGVVRQYTAGNFEGSPKWLTVNRDPFVSGDAFSNVVVAMPELTNADRTVAPLLVFLSDHKAETLTRVVRVVNDFAAVHDTPERHFLLAAGSAGIDAATNIVVEQANREMLLLVYASVAILCFITFRTWRAVVVALIPLMLTSVLCEALMVLLGIGVKVATLPVIALGVGIGVDYALYLLSVQLARQRAGATLREAYRDALMFTGKVVMLVGFTLAGGVVTWVWSPIKFQADMGILLTFMFLWNMVGALVLIPALSYFLLRPKAERLRGGSGSEPAEATQNTVSATSAARLRAAAPAARQAS</sequence>
<feature type="transmembrane region" description="Helical" evidence="7">
    <location>
        <begin position="300"/>
        <end position="317"/>
    </location>
</feature>
<dbReference type="RefSeq" id="WP_165188749.1">
    <property type="nucleotide sequence ID" value="NZ_LR699554.1"/>
</dbReference>
<feature type="region of interest" description="Disordered" evidence="6">
    <location>
        <begin position="801"/>
        <end position="835"/>
    </location>
</feature>
<proteinExistence type="predicted"/>
<feature type="transmembrane region" description="Helical" evidence="7">
    <location>
        <begin position="734"/>
        <end position="757"/>
    </location>
</feature>
<dbReference type="PANTHER" id="PTHR33406">
    <property type="entry name" value="MEMBRANE PROTEIN MJ1562-RELATED"/>
    <property type="match status" value="1"/>
</dbReference>
<keyword evidence="5 7" id="KW-0472">Membrane</keyword>
<dbReference type="KEGG" id="pdio:PDMSB3_2332.1"/>
<feature type="transmembrane region" description="Helical" evidence="7">
    <location>
        <begin position="377"/>
        <end position="401"/>
    </location>
</feature>
<dbReference type="PANTHER" id="PTHR33406:SF10">
    <property type="entry name" value="SSD DOMAIN-CONTAINING PROTEIN"/>
    <property type="match status" value="1"/>
</dbReference>
<comment type="subcellular location">
    <subcellularLocation>
        <location evidence="1">Cell membrane</location>
        <topology evidence="1">Multi-pass membrane protein</topology>
    </subcellularLocation>
</comment>
<dbReference type="EMBL" id="LR699554">
    <property type="protein sequence ID" value="VVD33616.1"/>
    <property type="molecule type" value="Genomic_DNA"/>
</dbReference>
<dbReference type="PROSITE" id="PS50156">
    <property type="entry name" value="SSD"/>
    <property type="match status" value="1"/>
</dbReference>
<feature type="transmembrane region" description="Helical" evidence="7">
    <location>
        <begin position="344"/>
        <end position="365"/>
    </location>
</feature>
<feature type="domain" description="SSD" evidence="8">
    <location>
        <begin position="276"/>
        <end position="398"/>
    </location>
</feature>
<keyword evidence="10" id="KW-1185">Reference proteome</keyword>
<feature type="transmembrane region" description="Helical" evidence="7">
    <location>
        <begin position="31"/>
        <end position="52"/>
    </location>
</feature>
<dbReference type="GO" id="GO:0005886">
    <property type="term" value="C:plasma membrane"/>
    <property type="evidence" value="ECO:0007669"/>
    <property type="project" value="UniProtKB-SubCell"/>
</dbReference>
<feature type="transmembrane region" description="Helical" evidence="7">
    <location>
        <begin position="666"/>
        <end position="688"/>
    </location>
</feature>
<dbReference type="InterPro" id="IPR000731">
    <property type="entry name" value="SSD"/>
</dbReference>
<dbReference type="SUPFAM" id="SSF82866">
    <property type="entry name" value="Multidrug efflux transporter AcrB transmembrane domain"/>
    <property type="match status" value="2"/>
</dbReference>
<evidence type="ECO:0000256" key="7">
    <source>
        <dbReference type="SAM" id="Phobius"/>
    </source>
</evidence>
<feature type="transmembrane region" description="Helical" evidence="7">
    <location>
        <begin position="643"/>
        <end position="659"/>
    </location>
</feature>
<evidence type="ECO:0000256" key="6">
    <source>
        <dbReference type="SAM" id="MobiDB-lite"/>
    </source>
</evidence>
<evidence type="ECO:0000313" key="9">
    <source>
        <dbReference type="EMBL" id="VVD33616.1"/>
    </source>
</evidence>
<evidence type="ECO:0000256" key="3">
    <source>
        <dbReference type="ARBA" id="ARBA00022692"/>
    </source>
</evidence>
<name>A0A5Q4Z3J4_9BURK</name>
<dbReference type="Gene3D" id="1.20.1640.10">
    <property type="entry name" value="Multidrug efflux transporter AcrB transmembrane domain"/>
    <property type="match status" value="2"/>
</dbReference>
<dbReference type="InterPro" id="IPR004869">
    <property type="entry name" value="MMPL_dom"/>
</dbReference>
<feature type="transmembrane region" description="Helical" evidence="7">
    <location>
        <begin position="247"/>
        <end position="266"/>
    </location>
</feature>
<feature type="transmembrane region" description="Helical" evidence="7">
    <location>
        <begin position="694"/>
        <end position="713"/>
    </location>
</feature>
<feature type="transmembrane region" description="Helical" evidence="7">
    <location>
        <begin position="769"/>
        <end position="793"/>
    </location>
</feature>
<dbReference type="AlphaFoldDB" id="A0A5Q4Z3J4"/>
<keyword evidence="2" id="KW-1003">Cell membrane</keyword>
<reference evidence="9 10" key="1">
    <citation type="submission" date="2019-08" db="EMBL/GenBank/DDBJ databases">
        <authorList>
            <person name="Herpell B J."/>
        </authorList>
    </citation>
    <scope>NUCLEOTIDE SEQUENCE [LARGE SCALE GENOMIC DNA]</scope>
    <source>
        <strain evidence="10">Msb3</strain>
    </source>
</reference>
<evidence type="ECO:0000256" key="5">
    <source>
        <dbReference type="ARBA" id="ARBA00023136"/>
    </source>
</evidence>
<feature type="region of interest" description="Disordered" evidence="6">
    <location>
        <begin position="1"/>
        <end position="23"/>
    </location>
</feature>
<evidence type="ECO:0000256" key="2">
    <source>
        <dbReference type="ARBA" id="ARBA00022475"/>
    </source>
</evidence>
<feature type="transmembrane region" description="Helical" evidence="7">
    <location>
        <begin position="273"/>
        <end position="294"/>
    </location>
</feature>
<gene>
    <name evidence="9" type="ORF">PDMSB3_2332</name>
</gene>
<feature type="compositionally biased region" description="Low complexity" evidence="6">
    <location>
        <begin position="817"/>
        <end position="835"/>
    </location>
</feature>
<evidence type="ECO:0000256" key="1">
    <source>
        <dbReference type="ARBA" id="ARBA00004651"/>
    </source>
</evidence>
<evidence type="ECO:0000259" key="8">
    <source>
        <dbReference type="PROSITE" id="PS50156"/>
    </source>
</evidence>
<dbReference type="InterPro" id="IPR050545">
    <property type="entry name" value="Mycobact_MmpL"/>
</dbReference>
<keyword evidence="4 7" id="KW-1133">Transmembrane helix</keyword>
<accession>A0A5Q4Z3J4</accession>
<protein>
    <recommendedName>
        <fullName evidence="8">SSD domain-containing protein</fullName>
    </recommendedName>
</protein>
<organism evidence="9 10">
    <name type="scientific">Paraburkholderia dioscoreae</name>
    <dbReference type="NCBI Taxonomy" id="2604047"/>
    <lineage>
        <taxon>Bacteria</taxon>
        <taxon>Pseudomonadati</taxon>
        <taxon>Pseudomonadota</taxon>
        <taxon>Betaproteobacteria</taxon>
        <taxon>Burkholderiales</taxon>
        <taxon>Burkholderiaceae</taxon>
        <taxon>Paraburkholderia</taxon>
    </lineage>
</organism>